<organism evidence="2 3">
    <name type="scientific">Halobellus salinus</name>
    <dbReference type="NCBI Taxonomy" id="931585"/>
    <lineage>
        <taxon>Archaea</taxon>
        <taxon>Methanobacteriati</taxon>
        <taxon>Methanobacteriota</taxon>
        <taxon>Stenosarchaea group</taxon>
        <taxon>Halobacteria</taxon>
        <taxon>Halobacteriales</taxon>
        <taxon>Haloferacaceae</taxon>
        <taxon>Halobellus</taxon>
    </lineage>
</organism>
<proteinExistence type="predicted"/>
<evidence type="ECO:0000313" key="3">
    <source>
        <dbReference type="Proteomes" id="UP000653099"/>
    </source>
</evidence>
<dbReference type="AlphaFoldDB" id="A0A830EL56"/>
<reference evidence="2" key="1">
    <citation type="journal article" date="2014" name="Int. J. Syst. Evol. Microbiol.">
        <title>Complete genome sequence of Corynebacterium casei LMG S-19264T (=DSM 44701T), isolated from a smear-ripened cheese.</title>
        <authorList>
            <consortium name="US DOE Joint Genome Institute (JGI-PGF)"/>
            <person name="Walter F."/>
            <person name="Albersmeier A."/>
            <person name="Kalinowski J."/>
            <person name="Ruckert C."/>
        </authorList>
    </citation>
    <scope>NUCLEOTIDE SEQUENCE</scope>
    <source>
        <strain evidence="2">JCM 14359</strain>
    </source>
</reference>
<feature type="compositionally biased region" description="Low complexity" evidence="1">
    <location>
        <begin position="194"/>
        <end position="225"/>
    </location>
</feature>
<evidence type="ECO:0008006" key="4">
    <source>
        <dbReference type="Google" id="ProtNLM"/>
    </source>
</evidence>
<feature type="region of interest" description="Disordered" evidence="1">
    <location>
        <begin position="189"/>
        <end position="233"/>
    </location>
</feature>
<dbReference type="InterPro" id="IPR009482">
    <property type="entry name" value="DUF1102"/>
</dbReference>
<dbReference type="Proteomes" id="UP000653099">
    <property type="component" value="Unassembled WGS sequence"/>
</dbReference>
<protein>
    <recommendedName>
        <fullName evidence="4">DUF1102 domain-containing protein</fullName>
    </recommendedName>
</protein>
<keyword evidence="3" id="KW-1185">Reference proteome</keyword>
<reference evidence="2" key="2">
    <citation type="submission" date="2020-09" db="EMBL/GenBank/DDBJ databases">
        <authorList>
            <person name="Sun Q."/>
            <person name="Ohkuma M."/>
        </authorList>
    </citation>
    <scope>NUCLEOTIDE SEQUENCE</scope>
    <source>
        <strain evidence="2">JCM 14359</strain>
    </source>
</reference>
<dbReference type="OrthoDB" id="269319at2157"/>
<sequence length="233" mass="23455">MNRRQLLVGLGGLVGGGGVITGTSAFTSVDADRQANVQVSDDVNGFLQIYPSDRGSLDQPNGTFALSNGVPGNQLSIDINDASGTATGGVGVGVDSQYVFDDVFRVRNEGTQDVFVQVDSLVVDTDPAGPGNTGGEVRIDFFASQGADTNATGPSFSGADVIDGVNNELTVPVGTSRAIGILIETVDGSNYDGVNNPTGTVNAPPGTTTTITADAADDGGATNVDPGTPSDTL</sequence>
<dbReference type="RefSeq" id="WP_188786014.1">
    <property type="nucleotide sequence ID" value="NZ_BMOC01000003.1"/>
</dbReference>
<accession>A0A830EL56</accession>
<gene>
    <name evidence="2" type="ORF">GCM10008995_07040</name>
</gene>
<comment type="caution">
    <text evidence="2">The sequence shown here is derived from an EMBL/GenBank/DDBJ whole genome shotgun (WGS) entry which is preliminary data.</text>
</comment>
<evidence type="ECO:0000313" key="2">
    <source>
        <dbReference type="EMBL" id="GGI99774.1"/>
    </source>
</evidence>
<name>A0A830EL56_9EURY</name>
<dbReference type="EMBL" id="BMOC01000003">
    <property type="protein sequence ID" value="GGI99774.1"/>
    <property type="molecule type" value="Genomic_DNA"/>
</dbReference>
<evidence type="ECO:0000256" key="1">
    <source>
        <dbReference type="SAM" id="MobiDB-lite"/>
    </source>
</evidence>
<dbReference type="Pfam" id="PF06510">
    <property type="entry name" value="DUF1102"/>
    <property type="match status" value="1"/>
</dbReference>